<proteinExistence type="predicted"/>
<evidence type="ECO:0000313" key="2">
    <source>
        <dbReference type="EMBL" id="PNG96569.1"/>
    </source>
</evidence>
<dbReference type="AlphaFoldDB" id="A0A2J7Z8R9"/>
<reference evidence="2 3" key="1">
    <citation type="submission" date="2015-09" db="EMBL/GenBank/DDBJ databases">
        <title>Genome sequence, genome mining and natural product profiling of a biocontrol bacterium Streptomyces malaysiensis F913.</title>
        <authorList>
            <person name="Xu Y."/>
            <person name="Wei J."/>
            <person name="Xie J."/>
            <person name="Li T."/>
            <person name="Zhou Z."/>
        </authorList>
    </citation>
    <scope>NUCLEOTIDE SEQUENCE [LARGE SCALE GENOMIC DNA]</scope>
    <source>
        <strain evidence="2 3">F913</strain>
    </source>
</reference>
<organism evidence="2 3">
    <name type="scientific">Streptomyces malaysiensis</name>
    <dbReference type="NCBI Taxonomy" id="92644"/>
    <lineage>
        <taxon>Bacteria</taxon>
        <taxon>Bacillati</taxon>
        <taxon>Actinomycetota</taxon>
        <taxon>Actinomycetes</taxon>
        <taxon>Kitasatosporales</taxon>
        <taxon>Streptomycetaceae</taxon>
        <taxon>Streptomyces</taxon>
        <taxon>Streptomyces violaceusniger group</taxon>
    </lineage>
</organism>
<dbReference type="Proteomes" id="UP000236520">
    <property type="component" value="Unassembled WGS sequence"/>
</dbReference>
<dbReference type="EMBL" id="LJIW01000001">
    <property type="protein sequence ID" value="PNG96569.1"/>
    <property type="molecule type" value="Genomic_DNA"/>
</dbReference>
<sequence>MKLKCNSHRPNADVFQPRCQRCGVPLLDREVSADQLARRIELFIDHRIQLTGKQRGSWVEVAEQDTEGVWLWWARPAQNVAGFEAIEHSNPNPTGEELSLAFLAEMLTAPAAEPVEVHEIASPVSRRKPTRWERAVQRYRDWREASEMREFVSIAAPLVCIELFAVAWILGSDGCAAVARVLWDLVS</sequence>
<evidence type="ECO:0000256" key="1">
    <source>
        <dbReference type="SAM" id="Phobius"/>
    </source>
</evidence>
<comment type="caution">
    <text evidence="2">The sequence shown here is derived from an EMBL/GenBank/DDBJ whole genome shotgun (WGS) entry which is preliminary data.</text>
</comment>
<feature type="transmembrane region" description="Helical" evidence="1">
    <location>
        <begin position="151"/>
        <end position="171"/>
    </location>
</feature>
<accession>A0A2J7Z8R9</accession>
<protein>
    <submittedName>
        <fullName evidence="2">Uncharacterized protein</fullName>
    </submittedName>
</protein>
<name>A0A2J7Z8R9_STRMQ</name>
<evidence type="ECO:0000313" key="3">
    <source>
        <dbReference type="Proteomes" id="UP000236520"/>
    </source>
</evidence>
<keyword evidence="3" id="KW-1185">Reference proteome</keyword>
<dbReference type="RefSeq" id="WP_102934273.1">
    <property type="nucleotide sequence ID" value="NZ_LJIW01000001.1"/>
</dbReference>
<keyword evidence="1" id="KW-0472">Membrane</keyword>
<keyword evidence="1" id="KW-0812">Transmembrane</keyword>
<gene>
    <name evidence="2" type="ORF">SMF913_12594</name>
</gene>
<keyword evidence="1" id="KW-1133">Transmembrane helix</keyword>